<organism evidence="3 4">
    <name type="scientific">Mucisphaera calidilacus</name>
    <dbReference type="NCBI Taxonomy" id="2527982"/>
    <lineage>
        <taxon>Bacteria</taxon>
        <taxon>Pseudomonadati</taxon>
        <taxon>Planctomycetota</taxon>
        <taxon>Phycisphaerae</taxon>
        <taxon>Phycisphaerales</taxon>
        <taxon>Phycisphaeraceae</taxon>
        <taxon>Mucisphaera</taxon>
    </lineage>
</organism>
<gene>
    <name evidence="3" type="ORF">Pan265_07840</name>
</gene>
<dbReference type="EMBL" id="CP036280">
    <property type="protein sequence ID" value="QDU70940.1"/>
    <property type="molecule type" value="Genomic_DNA"/>
</dbReference>
<sequence precursor="true">MIRTTASLMTLALTVPALAAPTVDGTVDAAYGPALSVQTVQTQFGDATDPAGLGGGGELDAAYAKAVNGRLYVTITGNVEPNFNKLNIFIDSKAGGENVLSSTPVYDFNGNGSNYGGLTFDAGFEADFHMFGRWGGGAFEVDFVDRQGGVNAAVPVSFGAASAGTGTGVQSGVVSAGGNPIAWDIPFGFNNTNTAGVGPGDQAADQVAAAAVTTGFEFSIGLNDLGNPVAGDTVKIHVAYGNGDHNYHSNQILGGLPAPQGNLGGDGGGGFTGTLSGIDFNQFAGNQYFEVVVPEPASLALLGLGGLLAIRRSA</sequence>
<evidence type="ECO:0000313" key="4">
    <source>
        <dbReference type="Proteomes" id="UP000320386"/>
    </source>
</evidence>
<name>A0A518BVC9_9BACT</name>
<dbReference type="AlphaFoldDB" id="A0A518BVC9"/>
<dbReference type="InterPro" id="IPR013424">
    <property type="entry name" value="Ice-binding_C"/>
</dbReference>
<feature type="chain" id="PRO_5021937752" description="Ice-binding protein C-terminal domain-containing protein" evidence="1">
    <location>
        <begin position="20"/>
        <end position="314"/>
    </location>
</feature>
<dbReference type="RefSeq" id="WP_145445078.1">
    <property type="nucleotide sequence ID" value="NZ_CP036280.1"/>
</dbReference>
<evidence type="ECO:0000259" key="2">
    <source>
        <dbReference type="Pfam" id="PF07589"/>
    </source>
</evidence>
<dbReference type="Pfam" id="PF07589">
    <property type="entry name" value="PEP-CTERM"/>
    <property type="match status" value="1"/>
</dbReference>
<accession>A0A518BVC9</accession>
<evidence type="ECO:0000256" key="1">
    <source>
        <dbReference type="SAM" id="SignalP"/>
    </source>
</evidence>
<feature type="domain" description="Ice-binding protein C-terminal" evidence="2">
    <location>
        <begin position="293"/>
        <end position="312"/>
    </location>
</feature>
<keyword evidence="4" id="KW-1185">Reference proteome</keyword>
<proteinExistence type="predicted"/>
<keyword evidence="1" id="KW-0732">Signal</keyword>
<evidence type="ECO:0000313" key="3">
    <source>
        <dbReference type="EMBL" id="QDU70940.1"/>
    </source>
</evidence>
<feature type="signal peptide" evidence="1">
    <location>
        <begin position="1"/>
        <end position="19"/>
    </location>
</feature>
<dbReference type="NCBIfam" id="TIGR02595">
    <property type="entry name" value="PEP_CTERM"/>
    <property type="match status" value="1"/>
</dbReference>
<dbReference type="KEGG" id="mcad:Pan265_07840"/>
<dbReference type="OrthoDB" id="279165at2"/>
<dbReference type="Proteomes" id="UP000320386">
    <property type="component" value="Chromosome"/>
</dbReference>
<reference evidence="3 4" key="1">
    <citation type="submission" date="2019-02" db="EMBL/GenBank/DDBJ databases">
        <title>Deep-cultivation of Planctomycetes and their phenomic and genomic characterization uncovers novel biology.</title>
        <authorList>
            <person name="Wiegand S."/>
            <person name="Jogler M."/>
            <person name="Boedeker C."/>
            <person name="Pinto D."/>
            <person name="Vollmers J."/>
            <person name="Rivas-Marin E."/>
            <person name="Kohn T."/>
            <person name="Peeters S.H."/>
            <person name="Heuer A."/>
            <person name="Rast P."/>
            <person name="Oberbeckmann S."/>
            <person name="Bunk B."/>
            <person name="Jeske O."/>
            <person name="Meyerdierks A."/>
            <person name="Storesund J.E."/>
            <person name="Kallscheuer N."/>
            <person name="Luecker S."/>
            <person name="Lage O.M."/>
            <person name="Pohl T."/>
            <person name="Merkel B.J."/>
            <person name="Hornburger P."/>
            <person name="Mueller R.-W."/>
            <person name="Bruemmer F."/>
            <person name="Labrenz M."/>
            <person name="Spormann A.M."/>
            <person name="Op den Camp H."/>
            <person name="Overmann J."/>
            <person name="Amann R."/>
            <person name="Jetten M.S.M."/>
            <person name="Mascher T."/>
            <person name="Medema M.H."/>
            <person name="Devos D.P."/>
            <person name="Kaster A.-K."/>
            <person name="Ovreas L."/>
            <person name="Rohde M."/>
            <person name="Galperin M.Y."/>
            <person name="Jogler C."/>
        </authorList>
    </citation>
    <scope>NUCLEOTIDE SEQUENCE [LARGE SCALE GENOMIC DNA]</scope>
    <source>
        <strain evidence="3 4">Pan265</strain>
    </source>
</reference>
<protein>
    <recommendedName>
        <fullName evidence="2">Ice-binding protein C-terminal domain-containing protein</fullName>
    </recommendedName>
</protein>